<keyword evidence="2" id="KW-1133">Transmembrane helix</keyword>
<evidence type="ECO:0000256" key="2">
    <source>
        <dbReference type="SAM" id="Phobius"/>
    </source>
</evidence>
<dbReference type="STRING" id="446469.Sked_37910"/>
<name>D1BGF7_SANKS</name>
<gene>
    <name evidence="4" type="ordered locus">Sked_37910</name>
</gene>
<feature type="transmembrane region" description="Helical" evidence="2">
    <location>
        <begin position="699"/>
        <end position="720"/>
    </location>
</feature>
<dbReference type="KEGG" id="ske:Sked_37910"/>
<dbReference type="HOGENOM" id="CLU_374569_0_0_11"/>
<feature type="signal peptide" evidence="3">
    <location>
        <begin position="1"/>
        <end position="40"/>
    </location>
</feature>
<dbReference type="EMBL" id="CP001819">
    <property type="protein sequence ID" value="ACZ23674.1"/>
    <property type="molecule type" value="Genomic_DNA"/>
</dbReference>
<dbReference type="Pfam" id="PF19516">
    <property type="entry name" value="DUF6049"/>
    <property type="match status" value="1"/>
</dbReference>
<dbReference type="OrthoDB" id="3267347at2"/>
<feature type="compositionally biased region" description="Low complexity" evidence="1">
    <location>
        <begin position="57"/>
        <end position="70"/>
    </location>
</feature>
<dbReference type="InterPro" id="IPR013783">
    <property type="entry name" value="Ig-like_fold"/>
</dbReference>
<proteinExistence type="predicted"/>
<keyword evidence="2" id="KW-0472">Membrane</keyword>
<feature type="region of interest" description="Disordered" evidence="1">
    <location>
        <begin position="44"/>
        <end position="70"/>
    </location>
</feature>
<evidence type="ECO:0000313" key="4">
    <source>
        <dbReference type="EMBL" id="ACZ23674.1"/>
    </source>
</evidence>
<reference evidence="4 5" key="1">
    <citation type="journal article" date="2009" name="Stand. Genomic Sci.">
        <title>Complete genome sequence of Sanguibacter keddieii type strain (ST-74).</title>
        <authorList>
            <person name="Ivanova N."/>
            <person name="Sikorski J."/>
            <person name="Sims D."/>
            <person name="Brettin T."/>
            <person name="Detter J.C."/>
            <person name="Han C."/>
            <person name="Lapidus A."/>
            <person name="Copeland A."/>
            <person name="Glavina Del Rio T."/>
            <person name="Nolan M."/>
            <person name="Chen F."/>
            <person name="Lucas S."/>
            <person name="Tice H."/>
            <person name="Cheng J.F."/>
            <person name="Bruce D."/>
            <person name="Goodwin L."/>
            <person name="Pitluck S."/>
            <person name="Pati A."/>
            <person name="Mavromatis K."/>
            <person name="Chen A."/>
            <person name="Palaniappan K."/>
            <person name="D'haeseleer P."/>
            <person name="Chain P."/>
            <person name="Bristow J."/>
            <person name="Eisen J.A."/>
            <person name="Markowitz V."/>
            <person name="Hugenholtz P."/>
            <person name="Goker M."/>
            <person name="Pukall R."/>
            <person name="Klenk H.P."/>
            <person name="Kyrpides N.C."/>
        </authorList>
    </citation>
    <scope>NUCLEOTIDE SEQUENCE [LARGE SCALE GENOMIC DNA]</scope>
    <source>
        <strain evidence="5">ATCC 51767 / DSM 10542 / NCFB 3025 / ST-74</strain>
    </source>
</reference>
<accession>D1BGF7</accession>
<keyword evidence="5" id="KW-1185">Reference proteome</keyword>
<dbReference type="eggNOG" id="COG1361">
    <property type="taxonomic scope" value="Bacteria"/>
</dbReference>
<keyword evidence="3" id="KW-0732">Signal</keyword>
<dbReference type="InterPro" id="IPR046112">
    <property type="entry name" value="DUF6049"/>
</dbReference>
<keyword evidence="2" id="KW-0812">Transmembrane</keyword>
<dbReference type="GO" id="GO:0005975">
    <property type="term" value="P:carbohydrate metabolic process"/>
    <property type="evidence" value="ECO:0007669"/>
    <property type="project" value="UniProtKB-ARBA"/>
</dbReference>
<dbReference type="Proteomes" id="UP000000322">
    <property type="component" value="Chromosome"/>
</dbReference>
<sequence>MAALGGWVRGAQARPSGVLGLLTALVLACVLLGSAAPATATVLPATTTPSPSPSTPPTDSAPVPATEPTAAPAVRLMTMSPEVVRPGDTMTVRAEVTNTTGETLTSPVATLTVSKYRFSTRDRLAAWADQGLTAPFGTVLESVDVPADLAPGDSAVVDFSVEADSMGLLTSLDFWGPRGIAVTLAGNGTSPATVDPVGTLRTFVLWFPVEDSEVTPVGTSVLVPVVGPAVDPLDPASAEASLEAATSSDGRLTQVLASTEGVDDVAWAVDPALVPETDGTPSADDTEGADDAGATADADSTDSPDDAEAGVDDAAGELSARIVDGAAGREVFALPHRDQDVTAYAAAGLPAPTQPALVGATSTWRTDLAWPEEAAPDAATLATVAAAGASTVVTAPGSLSPSTALSYTPTGRTTVPTASGDVAALVPDTVLSAQLTAPTDASPAAARQRLLAETAVVSRERPAEARQLVITVPRDWAPEPAVARAQLEALGSAPWTRLRPVSTILGAEAAEVDRTGPAEAPAAEGTISAAQLSELDGALEDIRSFAQVVPDQTALTAPVEDAVRAATSVAWRVDPAGRSTAVADVVTHVDATRASVSVVTARNFNIISTGSQIPVQVVNDLDQPVTLKIALDPDDPRLVAEKSVTVTIGPGEEVREQIPVRAVGSGDVTVTAQIMALDGTVLGSAESFEVRVRADWENMGTAVVAGLLVVLLGAGIWRTVHRGRSDRRVSADAVGLVEPADDAQHAEGHDR</sequence>
<protein>
    <submittedName>
        <fullName evidence="4">Uncharacterized protein</fullName>
    </submittedName>
</protein>
<evidence type="ECO:0000256" key="3">
    <source>
        <dbReference type="SAM" id="SignalP"/>
    </source>
</evidence>
<feature type="region of interest" description="Disordered" evidence="1">
    <location>
        <begin position="273"/>
        <end position="310"/>
    </location>
</feature>
<feature type="chain" id="PRO_5003021064" evidence="3">
    <location>
        <begin position="41"/>
        <end position="751"/>
    </location>
</feature>
<feature type="compositionally biased region" description="Acidic residues" evidence="1">
    <location>
        <begin position="299"/>
        <end position="310"/>
    </location>
</feature>
<dbReference type="Gene3D" id="2.60.40.10">
    <property type="entry name" value="Immunoglobulins"/>
    <property type="match status" value="1"/>
</dbReference>
<evidence type="ECO:0000313" key="5">
    <source>
        <dbReference type="Proteomes" id="UP000000322"/>
    </source>
</evidence>
<dbReference type="AlphaFoldDB" id="D1BGF7"/>
<evidence type="ECO:0000256" key="1">
    <source>
        <dbReference type="SAM" id="MobiDB-lite"/>
    </source>
</evidence>
<dbReference type="RefSeq" id="WP_012868742.1">
    <property type="nucleotide sequence ID" value="NC_013521.1"/>
</dbReference>
<organism evidence="4 5">
    <name type="scientific">Sanguibacter keddieii (strain ATCC 51767 / DSM 10542 / NCFB 3025 / ST-74)</name>
    <dbReference type="NCBI Taxonomy" id="446469"/>
    <lineage>
        <taxon>Bacteria</taxon>
        <taxon>Bacillati</taxon>
        <taxon>Actinomycetota</taxon>
        <taxon>Actinomycetes</taxon>
        <taxon>Micrococcales</taxon>
        <taxon>Sanguibacteraceae</taxon>
        <taxon>Sanguibacter</taxon>
    </lineage>
</organism>